<evidence type="ECO:0000256" key="2">
    <source>
        <dbReference type="ARBA" id="ARBA00022723"/>
    </source>
</evidence>
<dbReference type="InterPro" id="IPR035892">
    <property type="entry name" value="C2_domain_sf"/>
</dbReference>
<organism evidence="5 6">
    <name type="scientific">Xenopus laevis</name>
    <name type="common">African clawed frog</name>
    <dbReference type="NCBI Taxonomy" id="8355"/>
    <lineage>
        <taxon>Eukaryota</taxon>
        <taxon>Metazoa</taxon>
        <taxon>Chordata</taxon>
        <taxon>Craniata</taxon>
        <taxon>Vertebrata</taxon>
        <taxon>Euteleostomi</taxon>
        <taxon>Amphibia</taxon>
        <taxon>Batrachia</taxon>
        <taxon>Anura</taxon>
        <taxon>Pipoidea</taxon>
        <taxon>Pipidae</taxon>
        <taxon>Xenopodinae</taxon>
        <taxon>Xenopus</taxon>
        <taxon>Xenopus</taxon>
    </lineage>
</organism>
<feature type="domain" description="C2" evidence="4">
    <location>
        <begin position="1"/>
        <end position="80"/>
    </location>
</feature>
<dbReference type="PANTHER" id="PTHR45911:SF3">
    <property type="entry name" value="DYSFERLIN-RELATED"/>
    <property type="match status" value="1"/>
</dbReference>
<dbReference type="Gene3D" id="2.60.40.150">
    <property type="entry name" value="C2 domain"/>
    <property type="match status" value="2"/>
</dbReference>
<name>A0A974DUX9_XENLA</name>
<dbReference type="AlphaFoldDB" id="A0A974DUX9"/>
<evidence type="ECO:0000256" key="3">
    <source>
        <dbReference type="ARBA" id="ARBA00022837"/>
    </source>
</evidence>
<dbReference type="SMART" id="SM00239">
    <property type="entry name" value="C2"/>
    <property type="match status" value="1"/>
</dbReference>
<sequence>TSDPYVKFKIGGKEVFRSKTIHKNLNPVWDEKVCLFIDSIKEPLYVKVFDYDFGLHDDFMGSAFLDLTTVDLNSSKDVALDLRDPQHSDHKLGTIHLTVALSPKDNICIDSNTIIKKNWKRSSKFQTQSLKLPDLHRRSQLSRGIVSITLIEGQELKAMDANGLSDPYVKFRLGHQKYKSK</sequence>
<dbReference type="GO" id="GO:0005509">
    <property type="term" value="F:calcium ion binding"/>
    <property type="evidence" value="ECO:0007669"/>
    <property type="project" value="TreeGrafter"/>
</dbReference>
<feature type="non-terminal residue" evidence="5">
    <location>
        <position position="181"/>
    </location>
</feature>
<evidence type="ECO:0000313" key="6">
    <source>
        <dbReference type="Proteomes" id="UP000694892"/>
    </source>
</evidence>
<feature type="non-terminal residue" evidence="5">
    <location>
        <position position="1"/>
    </location>
</feature>
<dbReference type="InterPro" id="IPR000008">
    <property type="entry name" value="C2_dom"/>
</dbReference>
<dbReference type="GO" id="GO:0046928">
    <property type="term" value="P:regulation of neurotransmitter secretion"/>
    <property type="evidence" value="ECO:0007669"/>
    <property type="project" value="TreeGrafter"/>
</dbReference>
<accession>A0A974DUX9</accession>
<dbReference type="Pfam" id="PF00168">
    <property type="entry name" value="C2"/>
    <property type="match status" value="2"/>
</dbReference>
<dbReference type="PANTHER" id="PTHR45911">
    <property type="entry name" value="C2 DOMAIN-CONTAINING PROTEIN"/>
    <property type="match status" value="1"/>
</dbReference>
<dbReference type="GO" id="GO:0030672">
    <property type="term" value="C:synaptic vesicle membrane"/>
    <property type="evidence" value="ECO:0007669"/>
    <property type="project" value="TreeGrafter"/>
</dbReference>
<dbReference type="PROSITE" id="PS50004">
    <property type="entry name" value="C2"/>
    <property type="match status" value="1"/>
</dbReference>
<comment type="similarity">
    <text evidence="1">Belongs to the MCTP family.</text>
</comment>
<gene>
    <name evidence="5" type="ORF">XELAEV_180108173mg</name>
</gene>
<keyword evidence="2" id="KW-0479">Metal-binding</keyword>
<evidence type="ECO:0000313" key="5">
    <source>
        <dbReference type="EMBL" id="OCT98579.1"/>
    </source>
</evidence>
<keyword evidence="3" id="KW-0106">Calcium</keyword>
<evidence type="ECO:0000259" key="4">
    <source>
        <dbReference type="PROSITE" id="PS50004"/>
    </source>
</evidence>
<reference evidence="6" key="1">
    <citation type="journal article" date="2016" name="Nature">
        <title>Genome evolution in the allotetraploid frog Xenopus laevis.</title>
        <authorList>
            <person name="Session A.M."/>
            <person name="Uno Y."/>
            <person name="Kwon T."/>
            <person name="Chapman J.A."/>
            <person name="Toyoda A."/>
            <person name="Takahashi S."/>
            <person name="Fukui A."/>
            <person name="Hikosaka A."/>
            <person name="Suzuki A."/>
            <person name="Kondo M."/>
            <person name="van Heeringen S.J."/>
            <person name="Quigley I."/>
            <person name="Heinz S."/>
            <person name="Ogino H."/>
            <person name="Ochi H."/>
            <person name="Hellsten U."/>
            <person name="Lyons J.B."/>
            <person name="Simakov O."/>
            <person name="Putnam N."/>
            <person name="Stites J."/>
            <person name="Kuroki Y."/>
            <person name="Tanaka T."/>
            <person name="Michiue T."/>
            <person name="Watanabe M."/>
            <person name="Bogdanovic O."/>
            <person name="Lister R."/>
            <person name="Georgiou G."/>
            <person name="Paranjpe S.S."/>
            <person name="van Kruijsbergen I."/>
            <person name="Shu S."/>
            <person name="Carlson J."/>
            <person name="Kinoshita T."/>
            <person name="Ohta Y."/>
            <person name="Mawaribuchi S."/>
            <person name="Jenkins J."/>
            <person name="Grimwood J."/>
            <person name="Schmutz J."/>
            <person name="Mitros T."/>
            <person name="Mozaffari S.V."/>
            <person name="Suzuki Y."/>
            <person name="Haramoto Y."/>
            <person name="Yamamoto T.S."/>
            <person name="Takagi C."/>
            <person name="Heald R."/>
            <person name="Miller K."/>
            <person name="Haudenschild C."/>
            <person name="Kitzman J."/>
            <person name="Nakayama T."/>
            <person name="Izutsu Y."/>
            <person name="Robert J."/>
            <person name="Fortriede J."/>
            <person name="Burns K."/>
            <person name="Lotay V."/>
            <person name="Karimi K."/>
            <person name="Yasuoka Y."/>
            <person name="Dichmann D.S."/>
            <person name="Flajnik M.F."/>
            <person name="Houston D.W."/>
            <person name="Shendure J."/>
            <person name="DuPasquier L."/>
            <person name="Vize P.D."/>
            <person name="Zorn A.M."/>
            <person name="Ito M."/>
            <person name="Marcotte E.M."/>
            <person name="Wallingford J.B."/>
            <person name="Ito Y."/>
            <person name="Asashima M."/>
            <person name="Ueno N."/>
            <person name="Matsuda Y."/>
            <person name="Veenstra G.J."/>
            <person name="Fujiyama A."/>
            <person name="Harland R.M."/>
            <person name="Taira M."/>
            <person name="Rokhsar D.S."/>
        </authorList>
    </citation>
    <scope>NUCLEOTIDE SEQUENCE [LARGE SCALE GENOMIC DNA]</scope>
    <source>
        <strain evidence="6">J</strain>
    </source>
</reference>
<evidence type="ECO:0000256" key="1">
    <source>
        <dbReference type="ARBA" id="ARBA00007923"/>
    </source>
</evidence>
<dbReference type="EMBL" id="CM004467">
    <property type="protein sequence ID" value="OCT98579.1"/>
    <property type="molecule type" value="Genomic_DNA"/>
</dbReference>
<dbReference type="OMA" id="HEFEFAC"/>
<dbReference type="Proteomes" id="UP000694892">
    <property type="component" value="Chromosome 1S"/>
</dbReference>
<dbReference type="SUPFAM" id="SSF49562">
    <property type="entry name" value="C2 domain (Calcium/lipid-binding domain, CaLB)"/>
    <property type="match status" value="2"/>
</dbReference>
<proteinExistence type="inferred from homology"/>
<protein>
    <recommendedName>
        <fullName evidence="4">C2 domain-containing protein</fullName>
    </recommendedName>
</protein>